<accession>A0ABR2VC22</accession>
<feature type="compositionally biased region" description="Low complexity" evidence="1">
    <location>
        <begin position="496"/>
        <end position="517"/>
    </location>
</feature>
<gene>
    <name evidence="2" type="ORF">SUNI508_13606</name>
</gene>
<dbReference type="Pfam" id="PF14441">
    <property type="entry name" value="OTT_1508_deam"/>
    <property type="match status" value="1"/>
</dbReference>
<feature type="compositionally biased region" description="Polar residues" evidence="1">
    <location>
        <begin position="483"/>
        <end position="495"/>
    </location>
</feature>
<organism evidence="2 3">
    <name type="scientific">Seiridium unicorne</name>
    <dbReference type="NCBI Taxonomy" id="138068"/>
    <lineage>
        <taxon>Eukaryota</taxon>
        <taxon>Fungi</taxon>
        <taxon>Dikarya</taxon>
        <taxon>Ascomycota</taxon>
        <taxon>Pezizomycotina</taxon>
        <taxon>Sordariomycetes</taxon>
        <taxon>Xylariomycetidae</taxon>
        <taxon>Amphisphaeriales</taxon>
        <taxon>Sporocadaceae</taxon>
        <taxon>Seiridium</taxon>
    </lineage>
</organism>
<comment type="caution">
    <text evidence="2">The sequence shown here is derived from an EMBL/GenBank/DDBJ whole genome shotgun (WGS) entry which is preliminary data.</text>
</comment>
<protein>
    <submittedName>
        <fullName evidence="2">Uncharacterized protein</fullName>
    </submittedName>
</protein>
<proteinExistence type="predicted"/>
<evidence type="ECO:0000256" key="1">
    <source>
        <dbReference type="SAM" id="MobiDB-lite"/>
    </source>
</evidence>
<keyword evidence="3" id="KW-1185">Reference proteome</keyword>
<dbReference type="PANTHER" id="PTHR42037">
    <property type="match status" value="1"/>
</dbReference>
<evidence type="ECO:0000313" key="3">
    <source>
        <dbReference type="Proteomes" id="UP001408356"/>
    </source>
</evidence>
<feature type="region of interest" description="Disordered" evidence="1">
    <location>
        <begin position="1"/>
        <end position="29"/>
    </location>
</feature>
<dbReference type="InterPro" id="IPR027796">
    <property type="entry name" value="OTT_1508_deam-like"/>
</dbReference>
<dbReference type="Proteomes" id="UP001408356">
    <property type="component" value="Unassembled WGS sequence"/>
</dbReference>
<sequence>MSGLSIAATGRTQIRPARPAKKSFSTRPKVRPGDYTALIKRYYEPCILLKVLGQTRGRHTTVIEEKGTLQFSRRRLLGNLSYLCDYAKGGITTVAIGLEEEPNNYNLWVASNGSKELDKMVKFLTSVLEDIRAIISPPSPSDIDPFVRKCIEFSSSRVKKEGSILFRLIDICEKRLAPGKSETDLSLVCWLRKFIDKTSIDLCCLAYEQRNAPEMKEISYRGRIEHGDNHQTPGSMVYTALRHTLGRLAHHVRAPKQVITDATKFHNLFDEDVSFVKRIEPMACVAPPEADERTTPLGILSRMVQLYDPRKERHENNMILMDQRFDLSKKIRDQYEDPNFQPCVHSEIQVLEHFYDNKLRFASDDRFIGCSKPACYCCCLYFKAHPAGCVEPRSHQNIWPNWGPPDLPGGSSDPKYTHQRDILNKMLESIRKEALDQIENQAAALQRHPDSTSGFTPSVLSDGIRNWGDDSLEEHLTSLKIVSSSHDQSLNDGNLSDSISTSRGTPSSPSKSLSETSGAGDCQDENSDNDGGALL</sequence>
<dbReference type="PANTHER" id="PTHR42037:SF1">
    <property type="match status" value="1"/>
</dbReference>
<reference evidence="2 3" key="1">
    <citation type="journal article" date="2024" name="J. Plant Pathol.">
        <title>Sequence and assembly of the genome of Seiridium unicorne, isolate CBS 538.82, causal agent of cypress canker disease.</title>
        <authorList>
            <person name="Scali E."/>
            <person name="Rocca G.D."/>
            <person name="Danti R."/>
            <person name="Garbelotto M."/>
            <person name="Barberini S."/>
            <person name="Baroncelli R."/>
            <person name="Emiliani G."/>
        </authorList>
    </citation>
    <scope>NUCLEOTIDE SEQUENCE [LARGE SCALE GENOMIC DNA]</scope>
    <source>
        <strain evidence="2 3">BM-138-508</strain>
    </source>
</reference>
<feature type="region of interest" description="Disordered" evidence="1">
    <location>
        <begin position="483"/>
        <end position="535"/>
    </location>
</feature>
<dbReference type="EMBL" id="JARVKF010000037">
    <property type="protein sequence ID" value="KAK9424459.1"/>
    <property type="molecule type" value="Genomic_DNA"/>
</dbReference>
<evidence type="ECO:0000313" key="2">
    <source>
        <dbReference type="EMBL" id="KAK9424459.1"/>
    </source>
</evidence>
<name>A0ABR2VC22_9PEZI</name>